<evidence type="ECO:0000313" key="1">
    <source>
        <dbReference type="EMBL" id="GFH21852.1"/>
    </source>
</evidence>
<reference evidence="1 2" key="1">
    <citation type="submission" date="2020-02" db="EMBL/GenBank/DDBJ databases">
        <title>Draft genome sequence of Haematococcus lacustris strain NIES-144.</title>
        <authorList>
            <person name="Morimoto D."/>
            <person name="Nakagawa S."/>
            <person name="Yoshida T."/>
            <person name="Sawayama S."/>
        </authorList>
    </citation>
    <scope>NUCLEOTIDE SEQUENCE [LARGE SCALE GENOMIC DNA]</scope>
    <source>
        <strain evidence="1 2">NIES-144</strain>
    </source>
</reference>
<dbReference type="EMBL" id="BLLF01001917">
    <property type="protein sequence ID" value="GFH21852.1"/>
    <property type="molecule type" value="Genomic_DNA"/>
</dbReference>
<dbReference type="PANTHER" id="PTHR14611:SF2">
    <property type="entry name" value="TECTONIC"/>
    <property type="match status" value="1"/>
</dbReference>
<proteinExistence type="predicted"/>
<comment type="caution">
    <text evidence="1">The sequence shown here is derived from an EMBL/GenBank/DDBJ whole genome shotgun (WGS) entry which is preliminary data.</text>
</comment>
<accession>A0A699ZZX6</accession>
<dbReference type="Proteomes" id="UP000485058">
    <property type="component" value="Unassembled WGS sequence"/>
</dbReference>
<sequence length="200" mass="20685">MAGWVKSAFIVWAVGVTSMLLLLLNSSNSGLASLPANTTITWDGFTCRNVARFINLTIFYTWLASDEDPEGTASINKVSVGIITADVASTAAALQQSWRLQFTRTVEAGAGVRVLQPFSGAPGYLPGLPLLAGVLATFDPTGQGVAQKTAVERLVGGLPIPGPGEGGVCAPLASSPAVWGFNATSSCAIPLTADDLRLFC</sequence>
<dbReference type="AlphaFoldDB" id="A0A699ZZX6"/>
<gene>
    <name evidence="1" type="ORF">HaLaN_19227</name>
</gene>
<organism evidence="1 2">
    <name type="scientific">Haematococcus lacustris</name>
    <name type="common">Green alga</name>
    <name type="synonym">Haematococcus pluvialis</name>
    <dbReference type="NCBI Taxonomy" id="44745"/>
    <lineage>
        <taxon>Eukaryota</taxon>
        <taxon>Viridiplantae</taxon>
        <taxon>Chlorophyta</taxon>
        <taxon>core chlorophytes</taxon>
        <taxon>Chlorophyceae</taxon>
        <taxon>CS clade</taxon>
        <taxon>Chlamydomonadales</taxon>
        <taxon>Haematococcaceae</taxon>
        <taxon>Haematococcus</taxon>
    </lineage>
</organism>
<evidence type="ECO:0000313" key="2">
    <source>
        <dbReference type="Proteomes" id="UP000485058"/>
    </source>
</evidence>
<name>A0A699ZZX6_HAELA</name>
<feature type="non-terminal residue" evidence="1">
    <location>
        <position position="1"/>
    </location>
</feature>
<feature type="non-terminal residue" evidence="1">
    <location>
        <position position="200"/>
    </location>
</feature>
<protein>
    <submittedName>
        <fullName evidence="1">Disproportionating enzyme</fullName>
    </submittedName>
</protein>
<dbReference type="PANTHER" id="PTHR14611">
    <property type="entry name" value="TECTONIC FAMILY MEMBER"/>
    <property type="match status" value="1"/>
</dbReference>
<keyword evidence="2" id="KW-1185">Reference proteome</keyword>
<dbReference type="InterPro" id="IPR040354">
    <property type="entry name" value="TCTN1-3"/>
</dbReference>